<keyword evidence="5" id="KW-0521">NADP</keyword>
<evidence type="ECO:0000256" key="2">
    <source>
        <dbReference type="ARBA" id="ARBA00022630"/>
    </source>
</evidence>
<dbReference type="GO" id="GO:0016491">
    <property type="term" value="F:oxidoreductase activity"/>
    <property type="evidence" value="ECO:0007669"/>
    <property type="project" value="UniProtKB-UniRule"/>
</dbReference>
<gene>
    <name evidence="7" type="ORF">DW099_13500</name>
</gene>
<accession>A0A415DYC7</accession>
<dbReference type="PANTHER" id="PTHR43425:SF2">
    <property type="entry name" value="OXYGEN-INSENSITIVE NADPH NITROREDUCTASE"/>
    <property type="match status" value="1"/>
</dbReference>
<dbReference type="InterPro" id="IPR029479">
    <property type="entry name" value="Nitroreductase"/>
</dbReference>
<dbReference type="OrthoDB" id="9812105at2"/>
<proteinExistence type="inferred from homology"/>
<evidence type="ECO:0000313" key="8">
    <source>
        <dbReference type="Proteomes" id="UP000284841"/>
    </source>
</evidence>
<dbReference type="STRING" id="1776384.GCA_900086585_02058"/>
<feature type="domain" description="Nitroreductase" evidence="6">
    <location>
        <begin position="15"/>
        <end position="171"/>
    </location>
</feature>
<dbReference type="NCBIfam" id="NF008033">
    <property type="entry name" value="PRK10765.1"/>
    <property type="match status" value="1"/>
</dbReference>
<dbReference type="PIRSF" id="PIRSF005426">
    <property type="entry name" value="Frp"/>
    <property type="match status" value="1"/>
</dbReference>
<dbReference type="Gene3D" id="3.40.109.10">
    <property type="entry name" value="NADH Oxidase"/>
    <property type="match status" value="1"/>
</dbReference>
<sequence length="255" mass="28909">MEEKDMNAIENLMLSHKSVRRFTDQPVSDELLERVVRCGQHAATSEFIQAYTIIKVTDPKVKAAIYNEVTSQKPILSAPVFLVFCADVSRLLRASEMNQRKAPESYLEYTETFLMASVDTAIAAQNTVIAAESEGVGCTYIGGIRNNLPKVMELLSIPNGVYPLFGLVMGYPLENSDEAAKPRLPLDVVLKEEKYHTDGEEEQIRAYDEVIRQYYIDRTDGKRDETWSMQMADFVEKPQRPFLKEVLGKQGFLLK</sequence>
<protein>
    <submittedName>
        <fullName evidence="7">Oxygen-insensitive NADPH nitroreductase</fullName>
    </submittedName>
</protein>
<keyword evidence="8" id="KW-1185">Reference proteome</keyword>
<comment type="caution">
    <text evidence="7">The sequence shown here is derived from an EMBL/GenBank/DDBJ whole genome shotgun (WGS) entry which is preliminary data.</text>
</comment>
<dbReference type="Pfam" id="PF00881">
    <property type="entry name" value="Nitroreductase"/>
    <property type="match status" value="1"/>
</dbReference>
<dbReference type="CDD" id="cd02146">
    <property type="entry name" value="NfsA-like"/>
    <property type="match status" value="1"/>
</dbReference>
<evidence type="ECO:0000256" key="3">
    <source>
        <dbReference type="ARBA" id="ARBA00022643"/>
    </source>
</evidence>
<evidence type="ECO:0000256" key="5">
    <source>
        <dbReference type="PIRNR" id="PIRNR005426"/>
    </source>
</evidence>
<dbReference type="PANTHER" id="PTHR43425">
    <property type="entry name" value="OXYGEN-INSENSITIVE NADPH NITROREDUCTASE"/>
    <property type="match status" value="1"/>
</dbReference>
<keyword evidence="4 5" id="KW-0560">Oxidoreductase</keyword>
<reference evidence="7 8" key="1">
    <citation type="submission" date="2018-08" db="EMBL/GenBank/DDBJ databases">
        <title>A genome reference for cultivated species of the human gut microbiota.</title>
        <authorList>
            <person name="Zou Y."/>
            <person name="Xue W."/>
            <person name="Luo G."/>
        </authorList>
    </citation>
    <scope>NUCLEOTIDE SEQUENCE [LARGE SCALE GENOMIC DNA]</scope>
    <source>
        <strain evidence="7 8">AM07-24</strain>
    </source>
</reference>
<evidence type="ECO:0000256" key="1">
    <source>
        <dbReference type="ARBA" id="ARBA00008366"/>
    </source>
</evidence>
<organism evidence="7 8">
    <name type="scientific">Emergencia timonensis</name>
    <dbReference type="NCBI Taxonomy" id="1776384"/>
    <lineage>
        <taxon>Bacteria</taxon>
        <taxon>Bacillati</taxon>
        <taxon>Bacillota</taxon>
        <taxon>Clostridia</taxon>
        <taxon>Peptostreptococcales</taxon>
        <taxon>Anaerovoracaceae</taxon>
        <taxon>Emergencia</taxon>
    </lineage>
</organism>
<evidence type="ECO:0000313" key="7">
    <source>
        <dbReference type="EMBL" id="RHJ85858.1"/>
    </source>
</evidence>
<keyword evidence="2 5" id="KW-0285">Flavoprotein</keyword>
<comment type="similarity">
    <text evidence="1 5">Belongs to the flavin oxidoreductase frp family.</text>
</comment>
<dbReference type="AlphaFoldDB" id="A0A415DYC7"/>
<dbReference type="Proteomes" id="UP000284841">
    <property type="component" value="Unassembled WGS sequence"/>
</dbReference>
<keyword evidence="3 5" id="KW-0288">FMN</keyword>
<dbReference type="InterPro" id="IPR016446">
    <property type="entry name" value="Flavin_OxRdtase_Frp"/>
</dbReference>
<dbReference type="InterPro" id="IPR000415">
    <property type="entry name" value="Nitroreductase-like"/>
</dbReference>
<name>A0A415DYC7_9FIRM</name>
<evidence type="ECO:0000259" key="6">
    <source>
        <dbReference type="Pfam" id="PF00881"/>
    </source>
</evidence>
<dbReference type="SUPFAM" id="SSF55469">
    <property type="entry name" value="FMN-dependent nitroreductase-like"/>
    <property type="match status" value="1"/>
</dbReference>
<evidence type="ECO:0000256" key="4">
    <source>
        <dbReference type="ARBA" id="ARBA00023002"/>
    </source>
</evidence>
<dbReference type="EMBL" id="QRMS01000004">
    <property type="protein sequence ID" value="RHJ85858.1"/>
    <property type="molecule type" value="Genomic_DNA"/>
</dbReference>